<dbReference type="InterPro" id="IPR003418">
    <property type="entry name" value="Fumarate_red_D"/>
</dbReference>
<evidence type="ECO:0000256" key="4">
    <source>
        <dbReference type="ARBA" id="ARBA00023136"/>
    </source>
</evidence>
<dbReference type="RefSeq" id="WP_241035165.1">
    <property type="nucleotide sequence ID" value="NZ_BAAAJF010000018.1"/>
</dbReference>
<keyword evidence="2 5" id="KW-0812">Transmembrane</keyword>
<dbReference type="Gene3D" id="1.20.1300.10">
    <property type="entry name" value="Fumarate reductase/succinate dehydrogenase, transmembrane subunit"/>
    <property type="match status" value="1"/>
</dbReference>
<protein>
    <recommendedName>
        <fullName evidence="8">Succinate dehydrogenase subunit D</fullName>
    </recommendedName>
</protein>
<evidence type="ECO:0000313" key="6">
    <source>
        <dbReference type="EMBL" id="MCH6165132.1"/>
    </source>
</evidence>
<evidence type="ECO:0000256" key="3">
    <source>
        <dbReference type="ARBA" id="ARBA00022989"/>
    </source>
</evidence>
<evidence type="ECO:0000256" key="5">
    <source>
        <dbReference type="SAM" id="Phobius"/>
    </source>
</evidence>
<accession>A0ABS9T9D9</accession>
<keyword evidence="4 5" id="KW-0472">Membrane</keyword>
<reference evidence="6 7" key="1">
    <citation type="submission" date="2022-03" db="EMBL/GenBank/DDBJ databases">
        <title>Pseudonocardia alaer sp. nov., a novel actinomycete isolated from reed forest soil.</title>
        <authorList>
            <person name="Wang L."/>
        </authorList>
    </citation>
    <scope>NUCLEOTIDE SEQUENCE [LARGE SCALE GENOMIC DNA]</scope>
    <source>
        <strain evidence="6 7">Y-16303</strain>
    </source>
</reference>
<dbReference type="InterPro" id="IPR034804">
    <property type="entry name" value="SQR/QFR_C/D"/>
</dbReference>
<feature type="transmembrane region" description="Helical" evidence="5">
    <location>
        <begin position="60"/>
        <end position="77"/>
    </location>
</feature>
<evidence type="ECO:0000256" key="2">
    <source>
        <dbReference type="ARBA" id="ARBA00022692"/>
    </source>
</evidence>
<evidence type="ECO:0000313" key="7">
    <source>
        <dbReference type="Proteomes" id="UP001299970"/>
    </source>
</evidence>
<keyword evidence="3 5" id="KW-1133">Transmembrane helix</keyword>
<proteinExistence type="predicted"/>
<gene>
    <name evidence="6" type="ORF">MMF94_05500</name>
</gene>
<sequence length="119" mass="12857">MTTQSKRSTSDALAWLLFSAGGVMSALFAPVLLLLFGVVFPLGLLAPPGHAHLSAVLDHPLSRLVLLVLCVLALLHWAHRFRYVLAEGLQLTRLRGLITLLCYGAVIIGSGWAADVLFR</sequence>
<organism evidence="6 7">
    <name type="scientific">Pseudonocardia alaniniphila</name>
    <dbReference type="NCBI Taxonomy" id="75291"/>
    <lineage>
        <taxon>Bacteria</taxon>
        <taxon>Bacillati</taxon>
        <taxon>Actinomycetota</taxon>
        <taxon>Actinomycetes</taxon>
        <taxon>Pseudonocardiales</taxon>
        <taxon>Pseudonocardiaceae</taxon>
        <taxon>Pseudonocardia</taxon>
    </lineage>
</organism>
<evidence type="ECO:0000256" key="1">
    <source>
        <dbReference type="ARBA" id="ARBA00022475"/>
    </source>
</evidence>
<feature type="transmembrane region" description="Helical" evidence="5">
    <location>
        <begin position="12"/>
        <end position="40"/>
    </location>
</feature>
<feature type="transmembrane region" description="Helical" evidence="5">
    <location>
        <begin position="97"/>
        <end position="118"/>
    </location>
</feature>
<dbReference type="Proteomes" id="UP001299970">
    <property type="component" value="Unassembled WGS sequence"/>
</dbReference>
<dbReference type="EMBL" id="JAKXMK010000004">
    <property type="protein sequence ID" value="MCH6165132.1"/>
    <property type="molecule type" value="Genomic_DNA"/>
</dbReference>
<dbReference type="Pfam" id="PF02313">
    <property type="entry name" value="Fumarate_red_D"/>
    <property type="match status" value="1"/>
</dbReference>
<comment type="caution">
    <text evidence="6">The sequence shown here is derived from an EMBL/GenBank/DDBJ whole genome shotgun (WGS) entry which is preliminary data.</text>
</comment>
<name>A0ABS9T9D9_9PSEU</name>
<evidence type="ECO:0008006" key="8">
    <source>
        <dbReference type="Google" id="ProtNLM"/>
    </source>
</evidence>
<dbReference type="SUPFAM" id="SSF81343">
    <property type="entry name" value="Fumarate reductase respiratory complex transmembrane subunits"/>
    <property type="match status" value="1"/>
</dbReference>
<keyword evidence="1" id="KW-1003">Cell membrane</keyword>
<keyword evidence="7" id="KW-1185">Reference proteome</keyword>